<proteinExistence type="predicted"/>
<dbReference type="Proteomes" id="UP001186944">
    <property type="component" value="Unassembled WGS sequence"/>
</dbReference>
<comment type="caution">
    <text evidence="2">The sequence shown here is derived from an EMBL/GenBank/DDBJ whole genome shotgun (WGS) entry which is preliminary data.</text>
</comment>
<organism evidence="2 3">
    <name type="scientific">Pinctada imbricata</name>
    <name type="common">Atlantic pearl-oyster</name>
    <name type="synonym">Pinctada martensii</name>
    <dbReference type="NCBI Taxonomy" id="66713"/>
    <lineage>
        <taxon>Eukaryota</taxon>
        <taxon>Metazoa</taxon>
        <taxon>Spiralia</taxon>
        <taxon>Lophotrochozoa</taxon>
        <taxon>Mollusca</taxon>
        <taxon>Bivalvia</taxon>
        <taxon>Autobranchia</taxon>
        <taxon>Pteriomorphia</taxon>
        <taxon>Pterioida</taxon>
        <taxon>Pterioidea</taxon>
        <taxon>Pteriidae</taxon>
        <taxon>Pinctada</taxon>
    </lineage>
</organism>
<dbReference type="Pfam" id="PF05250">
    <property type="entry name" value="UPF0193"/>
    <property type="match status" value="1"/>
</dbReference>
<evidence type="ECO:0000256" key="1">
    <source>
        <dbReference type="SAM" id="MobiDB-lite"/>
    </source>
</evidence>
<dbReference type="InterPro" id="IPR007914">
    <property type="entry name" value="UPF0193"/>
</dbReference>
<name>A0AA88XSH6_PINIB</name>
<reference evidence="2" key="1">
    <citation type="submission" date="2019-08" db="EMBL/GenBank/DDBJ databases">
        <title>The improved chromosome-level genome for the pearl oyster Pinctada fucata martensii using PacBio sequencing and Hi-C.</title>
        <authorList>
            <person name="Zheng Z."/>
        </authorList>
    </citation>
    <scope>NUCLEOTIDE SEQUENCE</scope>
    <source>
        <strain evidence="2">ZZ-2019</strain>
        <tissue evidence="2">Adductor muscle</tissue>
    </source>
</reference>
<feature type="compositionally biased region" description="Polar residues" evidence="1">
    <location>
        <begin position="119"/>
        <end position="128"/>
    </location>
</feature>
<evidence type="ECO:0000313" key="3">
    <source>
        <dbReference type="Proteomes" id="UP001186944"/>
    </source>
</evidence>
<dbReference type="EMBL" id="VSWD01000010">
    <property type="protein sequence ID" value="KAK3089632.1"/>
    <property type="molecule type" value="Genomic_DNA"/>
</dbReference>
<gene>
    <name evidence="2" type="ORF">FSP39_005217</name>
</gene>
<dbReference type="PANTHER" id="PTHR28348">
    <property type="entry name" value="UPF0193 PROTEIN EVG1"/>
    <property type="match status" value="1"/>
</dbReference>
<sequence length="269" mass="30667">MTRIAGFIAKLCVEESRERRRVTGALELSLFSEVASLVSRNSLKMAGPQSRVAAGGFWSQPQATYSASTQALLKEMMQESKLTNFQQRHLQKSLKGGGTLPLECPPTSSVKKKPAPVQAPQSKRTNPRSYKPAIRTKDQMEAMGAYEKPDYTPMPNTKGIDVEKQKERLANIMAFGEDIDPKKKKKPVPQREPTEFTEVDRFDELQLEIEERRKFLNDMEKVGQGAKYKNIIETEISQMIREMEVIDKKRTTELERMIAEDERKKNKVS</sequence>
<protein>
    <submittedName>
        <fullName evidence="2">Uncharacterized protein</fullName>
    </submittedName>
</protein>
<feature type="region of interest" description="Disordered" evidence="1">
    <location>
        <begin position="94"/>
        <end position="129"/>
    </location>
</feature>
<dbReference type="AlphaFoldDB" id="A0AA88XSH6"/>
<keyword evidence="3" id="KW-1185">Reference proteome</keyword>
<dbReference type="PANTHER" id="PTHR28348:SF1">
    <property type="entry name" value="UPF0193 PROTEIN EVG1"/>
    <property type="match status" value="1"/>
</dbReference>
<evidence type="ECO:0000313" key="2">
    <source>
        <dbReference type="EMBL" id="KAK3089632.1"/>
    </source>
</evidence>
<accession>A0AA88XSH6</accession>